<protein>
    <recommendedName>
        <fullName evidence="5">DUF58 domain-containing protein</fullName>
    </recommendedName>
</protein>
<feature type="transmembrane region" description="Helical" evidence="2">
    <location>
        <begin position="42"/>
        <end position="59"/>
    </location>
</feature>
<gene>
    <name evidence="3" type="ORF">Tchar_02250</name>
</gene>
<feature type="region of interest" description="Disordered" evidence="1">
    <location>
        <begin position="241"/>
        <end position="264"/>
    </location>
</feature>
<dbReference type="EMBL" id="VJON01000043">
    <property type="protein sequence ID" value="TSE31769.1"/>
    <property type="molecule type" value="Genomic_DNA"/>
</dbReference>
<feature type="transmembrane region" description="Helical" evidence="2">
    <location>
        <begin position="65"/>
        <end position="86"/>
    </location>
</feature>
<keyword evidence="2" id="KW-0812">Transmembrane</keyword>
<dbReference type="PANTHER" id="PTHR34351">
    <property type="entry name" value="SLR1927 PROTEIN-RELATED"/>
    <property type="match status" value="1"/>
</dbReference>
<keyword evidence="2" id="KW-0472">Membrane</keyword>
<accession>A0A554X7G6</accession>
<keyword evidence="2" id="KW-1133">Transmembrane helix</keyword>
<feature type="compositionally biased region" description="Basic and acidic residues" evidence="1">
    <location>
        <begin position="215"/>
        <end position="226"/>
    </location>
</feature>
<evidence type="ECO:0000313" key="4">
    <source>
        <dbReference type="Proteomes" id="UP000318294"/>
    </source>
</evidence>
<name>A0A554X7G6_9BURK</name>
<feature type="region of interest" description="Disordered" evidence="1">
    <location>
        <begin position="201"/>
        <end position="226"/>
    </location>
</feature>
<dbReference type="AlphaFoldDB" id="A0A554X7G6"/>
<organism evidence="3 4">
    <name type="scientific">Tepidimonas charontis</name>
    <dbReference type="NCBI Taxonomy" id="2267262"/>
    <lineage>
        <taxon>Bacteria</taxon>
        <taxon>Pseudomonadati</taxon>
        <taxon>Pseudomonadota</taxon>
        <taxon>Betaproteobacteria</taxon>
        <taxon>Burkholderiales</taxon>
        <taxon>Tepidimonas</taxon>
    </lineage>
</organism>
<evidence type="ECO:0000313" key="3">
    <source>
        <dbReference type="EMBL" id="TSE31769.1"/>
    </source>
</evidence>
<proteinExistence type="predicted"/>
<comment type="caution">
    <text evidence="3">The sequence shown here is derived from an EMBL/GenBank/DDBJ whole genome shotgun (WGS) entry which is preliminary data.</text>
</comment>
<evidence type="ECO:0008006" key="5">
    <source>
        <dbReference type="Google" id="ProtNLM"/>
    </source>
</evidence>
<dbReference type="Proteomes" id="UP000318294">
    <property type="component" value="Unassembled WGS sequence"/>
</dbReference>
<dbReference type="RefSeq" id="WP_144329114.1">
    <property type="nucleotide sequence ID" value="NZ_VJON01000043.1"/>
</dbReference>
<sequence length="326" mass="36056">MNTPRIRRLWQRAWQAWLQRQPRTDQHTLTLNNLYVWPTRSGWMLAVVLGLLLVGSINYQLNLGYALTFALAGAAAASVWTAHANLAGARLRARVPDIVFAGQAALTSVELDGNDKRPRWALTLRWLDEAEARPAWADIAGAEPVSVAMPWTPPRRGRWPLPPLLIETRYPLGIVRVWSVWRPTATVLVAPAPETHAPALPPPAPASVEGSCHGRGADADGQEVRPYRDGDAPCRILWRKAAQHPDEPSQWPVRSDSTPTAEGPLWLNESDCGHRDPEARRARLCAWVLQADTAGLRYGLRVGTATVPPDQGHVHRHRCLEVLACA</sequence>
<keyword evidence="4" id="KW-1185">Reference proteome</keyword>
<evidence type="ECO:0000256" key="2">
    <source>
        <dbReference type="SAM" id="Phobius"/>
    </source>
</evidence>
<reference evidence="3 4" key="1">
    <citation type="submission" date="2019-07" db="EMBL/GenBank/DDBJ databases">
        <title>Tepidimonas charontis SPSP-6 draft genome.</title>
        <authorList>
            <person name="Da Costa M.S."/>
            <person name="Froufe H.J.C."/>
            <person name="Egas C."/>
            <person name="Albuquerque L."/>
        </authorList>
    </citation>
    <scope>NUCLEOTIDE SEQUENCE [LARGE SCALE GENOMIC DNA]</scope>
    <source>
        <strain evidence="3 4">SPSP-6</strain>
    </source>
</reference>
<evidence type="ECO:0000256" key="1">
    <source>
        <dbReference type="SAM" id="MobiDB-lite"/>
    </source>
</evidence>
<dbReference type="PANTHER" id="PTHR34351:SF1">
    <property type="entry name" value="SLR1927 PROTEIN"/>
    <property type="match status" value="1"/>
</dbReference>
<dbReference type="OrthoDB" id="5298497at2"/>